<evidence type="ECO:0000313" key="1">
    <source>
        <dbReference type="EMBL" id="KAA6369827.1"/>
    </source>
</evidence>
<reference evidence="1 2" key="1">
    <citation type="submission" date="2019-03" db="EMBL/GenBank/DDBJ databases">
        <title>Single cell metagenomics reveals metabolic interactions within the superorganism composed of flagellate Streblomastix strix and complex community of Bacteroidetes bacteria on its surface.</title>
        <authorList>
            <person name="Treitli S.C."/>
            <person name="Kolisko M."/>
            <person name="Husnik F."/>
            <person name="Keeling P."/>
            <person name="Hampl V."/>
        </authorList>
    </citation>
    <scope>NUCLEOTIDE SEQUENCE [LARGE SCALE GENOMIC DNA]</scope>
    <source>
        <strain evidence="1">ST1C</strain>
    </source>
</reference>
<dbReference type="AlphaFoldDB" id="A0A5J4UHD2"/>
<comment type="caution">
    <text evidence="1">The sequence shown here is derived from an EMBL/GenBank/DDBJ whole genome shotgun (WGS) entry which is preliminary data.</text>
</comment>
<name>A0A5J4UHD2_9EUKA</name>
<evidence type="ECO:0000313" key="2">
    <source>
        <dbReference type="Proteomes" id="UP000324800"/>
    </source>
</evidence>
<organism evidence="1 2">
    <name type="scientific">Streblomastix strix</name>
    <dbReference type="NCBI Taxonomy" id="222440"/>
    <lineage>
        <taxon>Eukaryota</taxon>
        <taxon>Metamonada</taxon>
        <taxon>Preaxostyla</taxon>
        <taxon>Oxymonadida</taxon>
        <taxon>Streblomastigidae</taxon>
        <taxon>Streblomastix</taxon>
    </lineage>
</organism>
<sequence>MQKANALFSAIQESRSCETKQDLANQLTIHLYRISQIELESFVSKQVCMAMKEQLGDFGLTEEKAMLDNNQLEYEIMNGVKSLRALAYASEWPSNRDYFAQE</sequence>
<feature type="non-terminal residue" evidence="1">
    <location>
        <position position="102"/>
    </location>
</feature>
<accession>A0A5J4UHD2</accession>
<gene>
    <name evidence="1" type="ORF">EZS28_034645</name>
</gene>
<dbReference type="Proteomes" id="UP000324800">
    <property type="component" value="Unassembled WGS sequence"/>
</dbReference>
<proteinExistence type="predicted"/>
<protein>
    <submittedName>
        <fullName evidence="1">Uncharacterized protein</fullName>
    </submittedName>
</protein>
<dbReference type="EMBL" id="SNRW01015976">
    <property type="protein sequence ID" value="KAA6369827.1"/>
    <property type="molecule type" value="Genomic_DNA"/>
</dbReference>